<evidence type="ECO:0000313" key="2">
    <source>
        <dbReference type="EMBL" id="KAG8227535.1"/>
    </source>
</evidence>
<feature type="non-terminal residue" evidence="2">
    <location>
        <position position="187"/>
    </location>
</feature>
<feature type="compositionally biased region" description="Basic and acidic residues" evidence="1">
    <location>
        <begin position="178"/>
        <end position="187"/>
    </location>
</feature>
<evidence type="ECO:0000313" key="3">
    <source>
        <dbReference type="Proteomes" id="UP000792457"/>
    </source>
</evidence>
<name>A0A8K0K5A5_LADFU</name>
<proteinExistence type="predicted"/>
<protein>
    <submittedName>
        <fullName evidence="2">Uncharacterized protein</fullName>
    </submittedName>
</protein>
<dbReference type="Proteomes" id="UP000792457">
    <property type="component" value="Unassembled WGS sequence"/>
</dbReference>
<dbReference type="EMBL" id="KZ308326">
    <property type="protein sequence ID" value="KAG8227535.1"/>
    <property type="molecule type" value="Genomic_DNA"/>
</dbReference>
<evidence type="ECO:0000256" key="1">
    <source>
        <dbReference type="SAM" id="MobiDB-lite"/>
    </source>
</evidence>
<dbReference type="AlphaFoldDB" id="A0A8K0K5A5"/>
<reference evidence="2" key="1">
    <citation type="submission" date="2013-04" db="EMBL/GenBank/DDBJ databases">
        <authorList>
            <person name="Qu J."/>
            <person name="Murali S.C."/>
            <person name="Bandaranaike D."/>
            <person name="Bellair M."/>
            <person name="Blankenburg K."/>
            <person name="Chao H."/>
            <person name="Dinh H."/>
            <person name="Doddapaneni H."/>
            <person name="Downs B."/>
            <person name="Dugan-Rocha S."/>
            <person name="Elkadiri S."/>
            <person name="Gnanaolivu R.D."/>
            <person name="Hernandez B."/>
            <person name="Javaid M."/>
            <person name="Jayaseelan J.C."/>
            <person name="Lee S."/>
            <person name="Li M."/>
            <person name="Ming W."/>
            <person name="Munidasa M."/>
            <person name="Muniz J."/>
            <person name="Nguyen L."/>
            <person name="Ongeri F."/>
            <person name="Osuji N."/>
            <person name="Pu L.-L."/>
            <person name="Puazo M."/>
            <person name="Qu C."/>
            <person name="Quiroz J."/>
            <person name="Raj R."/>
            <person name="Weissenberger G."/>
            <person name="Xin Y."/>
            <person name="Zou X."/>
            <person name="Han Y."/>
            <person name="Richards S."/>
            <person name="Worley K."/>
            <person name="Muzny D."/>
            <person name="Gibbs R."/>
        </authorList>
    </citation>
    <scope>NUCLEOTIDE SEQUENCE</scope>
    <source>
        <strain evidence="2">Sampled in the wild</strain>
    </source>
</reference>
<feature type="compositionally biased region" description="Low complexity" evidence="1">
    <location>
        <begin position="104"/>
        <end position="121"/>
    </location>
</feature>
<feature type="region of interest" description="Disordered" evidence="1">
    <location>
        <begin position="1"/>
        <end position="187"/>
    </location>
</feature>
<sequence>MKYSSMPGLERKQVKRPWALGAGHGIKTSTQTKAALSKGQRNHRGQSSHLRHTQGKGGIRSSSETSGKAWQHHRQHRQGGSMANLNFQQPPRSLAGSGGGGPQGLSRGAFGGPSPSSSSSGHATPTSMGGDRTLFLGASFSSPPSGNSASSGQPLSPNRGMQPGMGGARNSLFGQRAFNDRRGLQSM</sequence>
<feature type="compositionally biased region" description="Basic residues" evidence="1">
    <location>
        <begin position="40"/>
        <end position="54"/>
    </location>
</feature>
<reference evidence="2" key="2">
    <citation type="submission" date="2017-10" db="EMBL/GenBank/DDBJ databases">
        <title>Ladona fulva Genome sequencing and assembly.</title>
        <authorList>
            <person name="Murali S."/>
            <person name="Richards S."/>
            <person name="Bandaranaike D."/>
            <person name="Bellair M."/>
            <person name="Blankenburg K."/>
            <person name="Chao H."/>
            <person name="Dinh H."/>
            <person name="Doddapaneni H."/>
            <person name="Dugan-Rocha S."/>
            <person name="Elkadiri S."/>
            <person name="Gnanaolivu R."/>
            <person name="Hernandez B."/>
            <person name="Skinner E."/>
            <person name="Javaid M."/>
            <person name="Lee S."/>
            <person name="Li M."/>
            <person name="Ming W."/>
            <person name="Munidasa M."/>
            <person name="Muniz J."/>
            <person name="Nguyen L."/>
            <person name="Hughes D."/>
            <person name="Osuji N."/>
            <person name="Pu L.-L."/>
            <person name="Puazo M."/>
            <person name="Qu C."/>
            <person name="Quiroz J."/>
            <person name="Raj R."/>
            <person name="Weissenberger G."/>
            <person name="Xin Y."/>
            <person name="Zou X."/>
            <person name="Han Y."/>
            <person name="Worley K."/>
            <person name="Muzny D."/>
            <person name="Gibbs R."/>
        </authorList>
    </citation>
    <scope>NUCLEOTIDE SEQUENCE</scope>
    <source>
        <strain evidence="2">Sampled in the wild</strain>
    </source>
</reference>
<feature type="compositionally biased region" description="Low complexity" evidence="1">
    <location>
        <begin position="137"/>
        <end position="152"/>
    </location>
</feature>
<gene>
    <name evidence="2" type="ORF">J437_LFUL008407</name>
</gene>
<comment type="caution">
    <text evidence="2">The sequence shown here is derived from an EMBL/GenBank/DDBJ whole genome shotgun (WGS) entry which is preliminary data.</text>
</comment>
<keyword evidence="3" id="KW-1185">Reference proteome</keyword>
<accession>A0A8K0K5A5</accession>
<organism evidence="2 3">
    <name type="scientific">Ladona fulva</name>
    <name type="common">Scarce chaser dragonfly</name>
    <name type="synonym">Libellula fulva</name>
    <dbReference type="NCBI Taxonomy" id="123851"/>
    <lineage>
        <taxon>Eukaryota</taxon>
        <taxon>Metazoa</taxon>
        <taxon>Ecdysozoa</taxon>
        <taxon>Arthropoda</taxon>
        <taxon>Hexapoda</taxon>
        <taxon>Insecta</taxon>
        <taxon>Pterygota</taxon>
        <taxon>Palaeoptera</taxon>
        <taxon>Odonata</taxon>
        <taxon>Epiprocta</taxon>
        <taxon>Anisoptera</taxon>
        <taxon>Libelluloidea</taxon>
        <taxon>Libellulidae</taxon>
        <taxon>Ladona</taxon>
    </lineage>
</organism>